<evidence type="ECO:0000313" key="3">
    <source>
        <dbReference type="Proteomes" id="UP001214043"/>
    </source>
</evidence>
<keyword evidence="1" id="KW-0732">Signal</keyword>
<keyword evidence="3" id="KW-1185">Reference proteome</keyword>
<proteinExistence type="predicted"/>
<reference evidence="2" key="1">
    <citation type="submission" date="2023-02" db="EMBL/GenBank/DDBJ databases">
        <title>Genome sequence of Hyphococcus flavus.</title>
        <authorList>
            <person name="Rong J.-C."/>
            <person name="Zhao Q."/>
            <person name="Yi M."/>
            <person name="Wu J.-Y."/>
        </authorList>
    </citation>
    <scope>NUCLEOTIDE SEQUENCE</scope>
    <source>
        <strain evidence="2">MCCC 1K03223</strain>
    </source>
</reference>
<organism evidence="2 3">
    <name type="scientific">Hyphococcus flavus</name>
    <dbReference type="NCBI Taxonomy" id="1866326"/>
    <lineage>
        <taxon>Bacteria</taxon>
        <taxon>Pseudomonadati</taxon>
        <taxon>Pseudomonadota</taxon>
        <taxon>Alphaproteobacteria</taxon>
        <taxon>Parvularculales</taxon>
        <taxon>Parvularculaceae</taxon>
        <taxon>Hyphococcus</taxon>
    </lineage>
</organism>
<gene>
    <name evidence="2" type="ORF">PUV54_03145</name>
</gene>
<sequence length="191" mass="19663">MATFNKKAIVLSGAGLAAAGSATLIALALDGDTVVNEAEAVRDTGVSVAQAEPSESADSAQQEPAAINNNSTRRAVSIDFSRGGVDDLRDLQLTELLSKLESVPGVSDDTKVWIASADVASTPGSETLYHIKGPLTCGSAGCDLIVAGGSQILLETVGESVDAPAIDTLIINQGTSSETVWEFNGDRFVRK</sequence>
<dbReference type="AlphaFoldDB" id="A0AAF0CHR0"/>
<protein>
    <submittedName>
        <fullName evidence="2">Uncharacterized protein</fullName>
    </submittedName>
</protein>
<feature type="signal peptide" evidence="1">
    <location>
        <begin position="1"/>
        <end position="28"/>
    </location>
</feature>
<dbReference type="EMBL" id="CP118166">
    <property type="protein sequence ID" value="WDI32187.1"/>
    <property type="molecule type" value="Genomic_DNA"/>
</dbReference>
<dbReference type="RefSeq" id="WP_274494088.1">
    <property type="nucleotide sequence ID" value="NZ_CP118166.1"/>
</dbReference>
<name>A0AAF0CHR0_9PROT</name>
<dbReference type="Proteomes" id="UP001214043">
    <property type="component" value="Chromosome"/>
</dbReference>
<dbReference type="KEGG" id="hfl:PUV54_03145"/>
<accession>A0AAF0CHR0</accession>
<evidence type="ECO:0000256" key="1">
    <source>
        <dbReference type="SAM" id="SignalP"/>
    </source>
</evidence>
<feature type="chain" id="PRO_5042273275" evidence="1">
    <location>
        <begin position="29"/>
        <end position="191"/>
    </location>
</feature>
<evidence type="ECO:0000313" key="2">
    <source>
        <dbReference type="EMBL" id="WDI32187.1"/>
    </source>
</evidence>